<dbReference type="PROSITE" id="PS51071">
    <property type="entry name" value="HTH_RPIR"/>
    <property type="match status" value="1"/>
</dbReference>
<dbReference type="InterPro" id="IPR001347">
    <property type="entry name" value="SIS_dom"/>
</dbReference>
<feature type="domain" description="HTH rpiR-type" evidence="4">
    <location>
        <begin position="4"/>
        <end position="80"/>
    </location>
</feature>
<dbReference type="Pfam" id="PF01380">
    <property type="entry name" value="SIS"/>
    <property type="match status" value="1"/>
</dbReference>
<dbReference type="InterPro" id="IPR009057">
    <property type="entry name" value="Homeodomain-like_sf"/>
</dbReference>
<dbReference type="GO" id="GO:0003677">
    <property type="term" value="F:DNA binding"/>
    <property type="evidence" value="ECO:0007669"/>
    <property type="project" value="UniProtKB-KW"/>
</dbReference>
<dbReference type="Gene3D" id="1.10.10.10">
    <property type="entry name" value="Winged helix-like DNA-binding domain superfamily/Winged helix DNA-binding domain"/>
    <property type="match status" value="1"/>
</dbReference>
<feature type="domain" description="SIS" evidence="5">
    <location>
        <begin position="126"/>
        <end position="262"/>
    </location>
</feature>
<protein>
    <submittedName>
        <fullName evidence="6">Uncharacterized protein</fullName>
    </submittedName>
</protein>
<comment type="caution">
    <text evidence="6">The sequence shown here is derived from an EMBL/GenBank/DDBJ whole genome shotgun (WGS) entry which is preliminary data.</text>
</comment>
<evidence type="ECO:0000313" key="6">
    <source>
        <dbReference type="EMBL" id="MPM11677.1"/>
    </source>
</evidence>
<dbReference type="GO" id="GO:0003700">
    <property type="term" value="F:DNA-binding transcription factor activity"/>
    <property type="evidence" value="ECO:0007669"/>
    <property type="project" value="InterPro"/>
</dbReference>
<dbReference type="PROSITE" id="PS51464">
    <property type="entry name" value="SIS"/>
    <property type="match status" value="1"/>
</dbReference>
<reference evidence="6" key="1">
    <citation type="submission" date="2019-08" db="EMBL/GenBank/DDBJ databases">
        <authorList>
            <person name="Kucharzyk K."/>
            <person name="Murdoch R.W."/>
            <person name="Higgins S."/>
            <person name="Loffler F."/>
        </authorList>
    </citation>
    <scope>NUCLEOTIDE SEQUENCE</scope>
</reference>
<sequence>MGDLIYRLLLFLNSSKENDINYNIAITMLRNIRSIPEMSINKLADICFTSPAAITRFCHKLGYSSLIEFKENIKINIGHYNEGLMKPKAISYDLSREDIFKNMTLEIIDEIETSRSFIDLKIVDRVIELIFNSNNVCIFGTQFSQLMAQDLQRKLVNLSKLIYHSNDVQEQERLAEDLDENSLAILISPTGRFPLYHERLWKKIEKSPATVVVITEKKKTEYIKRSDYIIYLPPRNDSNEYVQNHRYDLSFLIEYIYVRYGILYKSNS</sequence>
<dbReference type="SUPFAM" id="SSF46689">
    <property type="entry name" value="Homeodomain-like"/>
    <property type="match status" value="1"/>
</dbReference>
<keyword evidence="1" id="KW-0805">Transcription regulation</keyword>
<evidence type="ECO:0000256" key="2">
    <source>
        <dbReference type="ARBA" id="ARBA00023125"/>
    </source>
</evidence>
<gene>
    <name evidence="6" type="ORF">SDC9_58027</name>
</gene>
<dbReference type="CDD" id="cd05013">
    <property type="entry name" value="SIS_RpiR"/>
    <property type="match status" value="1"/>
</dbReference>
<dbReference type="GO" id="GO:0097367">
    <property type="term" value="F:carbohydrate derivative binding"/>
    <property type="evidence" value="ECO:0007669"/>
    <property type="project" value="InterPro"/>
</dbReference>
<dbReference type="SUPFAM" id="SSF53697">
    <property type="entry name" value="SIS domain"/>
    <property type="match status" value="1"/>
</dbReference>
<dbReference type="InterPro" id="IPR000281">
    <property type="entry name" value="HTH_RpiR"/>
</dbReference>
<organism evidence="6">
    <name type="scientific">bioreactor metagenome</name>
    <dbReference type="NCBI Taxonomy" id="1076179"/>
    <lineage>
        <taxon>unclassified sequences</taxon>
        <taxon>metagenomes</taxon>
        <taxon>ecological metagenomes</taxon>
    </lineage>
</organism>
<dbReference type="AlphaFoldDB" id="A0A644X6X2"/>
<dbReference type="InterPro" id="IPR046348">
    <property type="entry name" value="SIS_dom_sf"/>
</dbReference>
<dbReference type="PANTHER" id="PTHR30514">
    <property type="entry name" value="GLUCOKINASE"/>
    <property type="match status" value="1"/>
</dbReference>
<dbReference type="GO" id="GO:1901135">
    <property type="term" value="P:carbohydrate derivative metabolic process"/>
    <property type="evidence" value="ECO:0007669"/>
    <property type="project" value="InterPro"/>
</dbReference>
<evidence type="ECO:0000256" key="3">
    <source>
        <dbReference type="ARBA" id="ARBA00023163"/>
    </source>
</evidence>
<dbReference type="InterPro" id="IPR036388">
    <property type="entry name" value="WH-like_DNA-bd_sf"/>
</dbReference>
<dbReference type="PANTHER" id="PTHR30514:SF1">
    <property type="entry name" value="HTH-TYPE TRANSCRIPTIONAL REGULATOR HEXR-RELATED"/>
    <property type="match status" value="1"/>
</dbReference>
<proteinExistence type="predicted"/>
<dbReference type="InterPro" id="IPR035472">
    <property type="entry name" value="RpiR-like_SIS"/>
</dbReference>
<evidence type="ECO:0000259" key="4">
    <source>
        <dbReference type="PROSITE" id="PS51071"/>
    </source>
</evidence>
<evidence type="ECO:0000256" key="1">
    <source>
        <dbReference type="ARBA" id="ARBA00023015"/>
    </source>
</evidence>
<dbReference type="Gene3D" id="3.40.50.10490">
    <property type="entry name" value="Glucose-6-phosphate isomerase like protein, domain 1"/>
    <property type="match status" value="1"/>
</dbReference>
<accession>A0A644X6X2</accession>
<name>A0A644X6X2_9ZZZZ</name>
<evidence type="ECO:0000259" key="5">
    <source>
        <dbReference type="PROSITE" id="PS51464"/>
    </source>
</evidence>
<dbReference type="InterPro" id="IPR047640">
    <property type="entry name" value="RpiR-like"/>
</dbReference>
<keyword evidence="3" id="KW-0804">Transcription</keyword>
<keyword evidence="2" id="KW-0238">DNA-binding</keyword>
<dbReference type="EMBL" id="VSSQ01001863">
    <property type="protein sequence ID" value="MPM11677.1"/>
    <property type="molecule type" value="Genomic_DNA"/>
</dbReference>